<evidence type="ECO:0000256" key="1">
    <source>
        <dbReference type="ARBA" id="ARBA00022670"/>
    </source>
</evidence>
<evidence type="ECO:0000256" key="6">
    <source>
        <dbReference type="ARBA" id="ARBA00022801"/>
    </source>
</evidence>
<dbReference type="InterPro" id="IPR043128">
    <property type="entry name" value="Rev_trsase/Diguanyl_cyclase"/>
</dbReference>
<evidence type="ECO:0000256" key="7">
    <source>
        <dbReference type="ARBA" id="ARBA00022918"/>
    </source>
</evidence>
<feature type="compositionally biased region" description="Low complexity" evidence="8">
    <location>
        <begin position="432"/>
        <end position="475"/>
    </location>
</feature>
<keyword evidence="3" id="KW-0548">Nucleotidyltransferase</keyword>
<dbReference type="Pfam" id="PF17919">
    <property type="entry name" value="RT_RNaseH_2"/>
    <property type="match status" value="1"/>
</dbReference>
<dbReference type="EMBL" id="CAJNRF010001321">
    <property type="protein sequence ID" value="CAF2004925.1"/>
    <property type="molecule type" value="Genomic_DNA"/>
</dbReference>
<feature type="compositionally biased region" description="Polar residues" evidence="8">
    <location>
        <begin position="421"/>
        <end position="431"/>
    </location>
</feature>
<dbReference type="CDD" id="cd01647">
    <property type="entry name" value="RT_LTR"/>
    <property type="match status" value="1"/>
</dbReference>
<keyword evidence="5" id="KW-0255">Endonuclease</keyword>
<dbReference type="PANTHER" id="PTHR33064:SF37">
    <property type="entry name" value="RIBONUCLEASE H"/>
    <property type="match status" value="1"/>
</dbReference>
<dbReference type="GO" id="GO:0003964">
    <property type="term" value="F:RNA-directed DNA polymerase activity"/>
    <property type="evidence" value="ECO:0007669"/>
    <property type="project" value="UniProtKB-KW"/>
</dbReference>
<evidence type="ECO:0000256" key="2">
    <source>
        <dbReference type="ARBA" id="ARBA00022679"/>
    </source>
</evidence>
<dbReference type="InterPro" id="IPR041577">
    <property type="entry name" value="RT_RNaseH_2"/>
</dbReference>
<feature type="domain" description="Reverse transcriptase" evidence="9">
    <location>
        <begin position="874"/>
        <end position="1056"/>
    </location>
</feature>
<dbReference type="GO" id="GO:0006508">
    <property type="term" value="P:proteolysis"/>
    <property type="evidence" value="ECO:0007669"/>
    <property type="project" value="UniProtKB-KW"/>
</dbReference>
<evidence type="ECO:0000313" key="10">
    <source>
        <dbReference type="EMBL" id="CAF2004925.1"/>
    </source>
</evidence>
<dbReference type="GO" id="GO:0008233">
    <property type="term" value="F:peptidase activity"/>
    <property type="evidence" value="ECO:0007669"/>
    <property type="project" value="UniProtKB-KW"/>
</dbReference>
<comment type="caution">
    <text evidence="10">The sequence shown here is derived from an EMBL/GenBank/DDBJ whole genome shotgun (WGS) entry which is preliminary data.</text>
</comment>
<dbReference type="PANTHER" id="PTHR33064">
    <property type="entry name" value="POL PROTEIN"/>
    <property type="match status" value="1"/>
</dbReference>
<evidence type="ECO:0000256" key="3">
    <source>
        <dbReference type="ARBA" id="ARBA00022695"/>
    </source>
</evidence>
<organism evidence="10 11">
    <name type="scientific">Rotaria magnacalcarata</name>
    <dbReference type="NCBI Taxonomy" id="392030"/>
    <lineage>
        <taxon>Eukaryota</taxon>
        <taxon>Metazoa</taxon>
        <taxon>Spiralia</taxon>
        <taxon>Gnathifera</taxon>
        <taxon>Rotifera</taxon>
        <taxon>Eurotatoria</taxon>
        <taxon>Bdelloidea</taxon>
        <taxon>Philodinida</taxon>
        <taxon>Philodinidae</taxon>
        <taxon>Rotaria</taxon>
    </lineage>
</organism>
<dbReference type="InterPro" id="IPR043502">
    <property type="entry name" value="DNA/RNA_pol_sf"/>
</dbReference>
<protein>
    <recommendedName>
        <fullName evidence="9">Reverse transcriptase domain-containing protein</fullName>
    </recommendedName>
</protein>
<dbReference type="PROSITE" id="PS50878">
    <property type="entry name" value="RT_POL"/>
    <property type="match status" value="1"/>
</dbReference>
<name>A0A816MK96_9BILA</name>
<evidence type="ECO:0000259" key="9">
    <source>
        <dbReference type="PROSITE" id="PS50878"/>
    </source>
</evidence>
<accession>A0A816MK96</accession>
<keyword evidence="4" id="KW-0540">Nuclease</keyword>
<evidence type="ECO:0000256" key="8">
    <source>
        <dbReference type="SAM" id="MobiDB-lite"/>
    </source>
</evidence>
<dbReference type="Pfam" id="PF00078">
    <property type="entry name" value="RVT_1"/>
    <property type="match status" value="1"/>
</dbReference>
<dbReference type="FunFam" id="3.30.70.270:FF:000020">
    <property type="entry name" value="Transposon Tf2-6 polyprotein-like Protein"/>
    <property type="match status" value="1"/>
</dbReference>
<feature type="compositionally biased region" description="Low complexity" evidence="8">
    <location>
        <begin position="486"/>
        <end position="509"/>
    </location>
</feature>
<dbReference type="InterPro" id="IPR051320">
    <property type="entry name" value="Viral_Replic_Matur_Polypro"/>
</dbReference>
<reference evidence="10" key="1">
    <citation type="submission" date="2021-02" db="EMBL/GenBank/DDBJ databases">
        <authorList>
            <person name="Nowell W R."/>
        </authorList>
    </citation>
    <scope>NUCLEOTIDE SEQUENCE</scope>
</reference>
<dbReference type="Gene3D" id="3.10.20.370">
    <property type="match status" value="1"/>
</dbReference>
<feature type="region of interest" description="Disordered" evidence="8">
    <location>
        <begin position="421"/>
        <end position="533"/>
    </location>
</feature>
<gene>
    <name evidence="10" type="ORF">WKI299_LOCUS4951</name>
</gene>
<dbReference type="InterPro" id="IPR000477">
    <property type="entry name" value="RT_dom"/>
</dbReference>
<sequence length="1340" mass="152412">MHKSASLNSLNLQATFTESVLTSTTNQEVKPNQFSNVARRMAIIPTPHRPTNLSTSAKVQSFTTNISALMNNKVETAKYINSGDNVLKLLDSKKNSLELLNMIDNSSNQGDNNNVDEDEDDPFDTFIRNNFVPFLGIQPIDQWLDETEDLFNRFKVSRKLRYKAIPLLVQGEAKRKYIKHRRSIISFDDFYEFLLTYFDKISSVSVTAKSTPTDLTHESVKQSECSNKSIVEVKQNVSRYIDPSQLSQSCACSCTKVISTDTTKTIGDVSALTSTTVTSDNDTLPLDSVMNDLRKAIVGDFIKHPKIFRGIDWHVFIREIKKAFTSSFCEELAFKTLESYTQGEHQSVRNFYNEVLKLCKEADSSMSESTKLKNLLNKVKPSIQLEVRKRKPKSPEDFLELAKEIEELLQLSNIDIDISISHTPKLTNPDKNMNNSSSFSSSYYHNYNNNYNPNPQRNSQYNATSSSYTPNSSHSSKFDQTKTYKSNYYSNPNQYASSANNNNSNSTNDTSRKQNRIQQNKNNSKYDTKSHSRTVNAVFPSNSLVHDDNINSSVSPAISDGVAPFHVLGLVNLSIQLDTFITAIDAHIAEYLCTDMIIGMGYINKYNLNINVKKQIVTIESDNRHIVVPIVNGYKPIKIPVVSSNTVLLPPHSKRNMSVSIPISFISLPFIPVLSSKHSTFLMNRHEALDFRNYCSNVLISNISLQPEIVKKGTCVGYLFCRSMFKYPRIFHSSSYKSFEATRRAGMATAYNDLINAGDSNNALPISCYVTTQDSSNLHCFSKNSLSNSIQFFNPIVEEHIKSLVKKIPHAQQKRDFFSLLMCFRSIFDTTKHNIARTPIPHVINTIPHSPPASRPYPQPDKEEAMYKLVEEFLQAGLITESNSPYAAPAMLLKKKDNSFRLVVDYKRLNAITIKDSSLLPNMEDTVQKLGKGFSYFSKLDLKSGFYQIPINDSDKEKTAFVTPFGLYQFNVLPMGLRNSPPTFQKVMADTLKSCREFCLVYLDGIIVFSKSFPDHLDHLDHLRRVFLALQTKNLVLNPPKCQIAAQQIDYLGHNISKDCIKPMKDKIVAILRINEPRTLKQANRFLGALGWYRKFLPNFATIAAPIHAVTNLTKSNRRKFKWQHAQSEAFKQLKKMLTNEPLFLHYPIDELPLILNTDASDIGIGGVLQQQVDGNVHNLYYHSQVMSPCEKKYSAIEKEALAIYKCFDRMRSFILGRNITIMTDHCPLCYIMQKSIKNARVNRITHLIQEYNIDKVVHIQGRYNCLLDYLSRYSKEQDDDLFEIDYGLASKNNSILSSLTSYDTNSKRHSIERSSSRNLLATMTLRPRKNNLELTKKYT</sequence>
<dbReference type="CDD" id="cd09274">
    <property type="entry name" value="RNase_HI_RT_Ty3"/>
    <property type="match status" value="1"/>
</dbReference>
<evidence type="ECO:0000256" key="5">
    <source>
        <dbReference type="ARBA" id="ARBA00022759"/>
    </source>
</evidence>
<keyword evidence="1" id="KW-0645">Protease</keyword>
<feature type="non-terminal residue" evidence="10">
    <location>
        <position position="1340"/>
    </location>
</feature>
<dbReference type="FunFam" id="3.10.10.10:FF:000007">
    <property type="entry name" value="Retrovirus-related Pol polyprotein from transposon 17.6-like Protein"/>
    <property type="match status" value="1"/>
</dbReference>
<evidence type="ECO:0000313" key="11">
    <source>
        <dbReference type="Proteomes" id="UP000663856"/>
    </source>
</evidence>
<dbReference type="Gene3D" id="3.10.10.10">
    <property type="entry name" value="HIV Type 1 Reverse Transcriptase, subunit A, domain 1"/>
    <property type="match status" value="1"/>
</dbReference>
<keyword evidence="6" id="KW-0378">Hydrolase</keyword>
<dbReference type="Gene3D" id="3.30.70.270">
    <property type="match status" value="2"/>
</dbReference>
<evidence type="ECO:0000256" key="4">
    <source>
        <dbReference type="ARBA" id="ARBA00022722"/>
    </source>
</evidence>
<dbReference type="SUPFAM" id="SSF56672">
    <property type="entry name" value="DNA/RNA polymerases"/>
    <property type="match status" value="1"/>
</dbReference>
<keyword evidence="7" id="KW-0695">RNA-directed DNA polymerase</keyword>
<dbReference type="Proteomes" id="UP000663856">
    <property type="component" value="Unassembled WGS sequence"/>
</dbReference>
<proteinExistence type="predicted"/>
<dbReference type="GO" id="GO:0004519">
    <property type="term" value="F:endonuclease activity"/>
    <property type="evidence" value="ECO:0007669"/>
    <property type="project" value="UniProtKB-KW"/>
</dbReference>
<keyword evidence="2" id="KW-0808">Transferase</keyword>